<dbReference type="SUPFAM" id="SSF50129">
    <property type="entry name" value="GroES-like"/>
    <property type="match status" value="1"/>
</dbReference>
<comment type="caution">
    <text evidence="10">The sequence shown here is derived from an EMBL/GenBank/DDBJ whole genome shotgun (WGS) entry which is preliminary data.</text>
</comment>
<dbReference type="InterPro" id="IPR047109">
    <property type="entry name" value="CAD-like"/>
</dbReference>
<dbReference type="FunFam" id="3.40.50.720:FF:000022">
    <property type="entry name" value="Cinnamyl alcohol dehydrogenase"/>
    <property type="match status" value="1"/>
</dbReference>
<keyword evidence="4 8" id="KW-0862">Zinc</keyword>
<dbReference type="CDD" id="cd05283">
    <property type="entry name" value="CAD1"/>
    <property type="match status" value="1"/>
</dbReference>
<evidence type="ECO:0000256" key="8">
    <source>
        <dbReference type="RuleBase" id="RU361277"/>
    </source>
</evidence>
<name>A0A2S8FRD1_9BACT</name>
<reference evidence="10 11" key="1">
    <citation type="submission" date="2018-02" db="EMBL/GenBank/DDBJ databases">
        <title>Comparative genomes isolates from brazilian mangrove.</title>
        <authorList>
            <person name="Araujo J.E."/>
            <person name="Taketani R.G."/>
            <person name="Silva M.C.P."/>
            <person name="Loureco M.V."/>
            <person name="Andreote F.D."/>
        </authorList>
    </citation>
    <scope>NUCLEOTIDE SEQUENCE [LARGE SCALE GENOMIC DNA]</scope>
    <source>
        <strain evidence="10 11">Hex-1 MGV</strain>
    </source>
</reference>
<dbReference type="InterPro" id="IPR002328">
    <property type="entry name" value="ADH_Zn_CS"/>
</dbReference>
<evidence type="ECO:0000256" key="5">
    <source>
        <dbReference type="ARBA" id="ARBA00022857"/>
    </source>
</evidence>
<accession>A0A2S8FRD1</accession>
<dbReference type="SUPFAM" id="SSF51735">
    <property type="entry name" value="NAD(P)-binding Rossmann-fold domains"/>
    <property type="match status" value="1"/>
</dbReference>
<comment type="similarity">
    <text evidence="2 8">Belongs to the zinc-containing alcohol dehydrogenase family.</text>
</comment>
<evidence type="ECO:0000313" key="10">
    <source>
        <dbReference type="EMBL" id="PQO34707.1"/>
    </source>
</evidence>
<dbReference type="InterPro" id="IPR013149">
    <property type="entry name" value="ADH-like_C"/>
</dbReference>
<dbReference type="FunFam" id="3.90.180.10:FF:000018">
    <property type="entry name" value="NAD(P)-dependent alcohol dehydrogenase"/>
    <property type="match status" value="1"/>
</dbReference>
<comment type="cofactor">
    <cofactor evidence="1 8">
        <name>Zn(2+)</name>
        <dbReference type="ChEBI" id="CHEBI:29105"/>
    </cofactor>
</comment>
<dbReference type="InterPro" id="IPR011032">
    <property type="entry name" value="GroES-like_sf"/>
</dbReference>
<organism evidence="10 11">
    <name type="scientific">Blastopirellula marina</name>
    <dbReference type="NCBI Taxonomy" id="124"/>
    <lineage>
        <taxon>Bacteria</taxon>
        <taxon>Pseudomonadati</taxon>
        <taxon>Planctomycetota</taxon>
        <taxon>Planctomycetia</taxon>
        <taxon>Pirellulales</taxon>
        <taxon>Pirellulaceae</taxon>
        <taxon>Blastopirellula</taxon>
    </lineage>
</organism>
<dbReference type="EC" id="1.1.1.2" evidence="7"/>
<dbReference type="Pfam" id="PF00107">
    <property type="entry name" value="ADH_zinc_N"/>
    <property type="match status" value="1"/>
</dbReference>
<dbReference type="InterPro" id="IPR020843">
    <property type="entry name" value="ER"/>
</dbReference>
<dbReference type="OrthoDB" id="9806940at2"/>
<feature type="domain" description="Enoyl reductase (ER)" evidence="9">
    <location>
        <begin position="13"/>
        <end position="331"/>
    </location>
</feature>
<dbReference type="GO" id="GO:0008106">
    <property type="term" value="F:alcohol dehydrogenase (NADP+) activity"/>
    <property type="evidence" value="ECO:0007669"/>
    <property type="project" value="UniProtKB-EC"/>
</dbReference>
<sequence length="335" mass="35932">MGFLAYAATEAGKTLESYEYDPGQLGPDEVEIDVDYCGLCHSDLSMVDNDWGMSSYPFVPGHEVVGRVAAMGDLVKHLKVGQKVGLGWKARSCMVCDQCMSGNHHRCPNGVDTIVGRNGGFANKVRCQGAWAIPIPDAVDFAKAGPLFCGGLTVFNPLFLSQLSPTGHVAVVGIGGLGHMALKFVNAWGCEVTAFSTSPDKEAEAKEMGAHHFLNSRDEDALASAAGKFDLVLVTVNVMLNWDAYVNLLKPGGRLQIVGAIPKFEATWFPMLAGERTVGGSPIGSPSLATKMLDFSGRHAIAPMVEEMPMSKINDALEHLKSGKARYRIVLKNDF</sequence>
<protein>
    <recommendedName>
        <fullName evidence="7">alcohol dehydrogenase (NADP(+))</fullName>
        <ecNumber evidence="7">1.1.1.2</ecNumber>
    </recommendedName>
</protein>
<keyword evidence="3 8" id="KW-0479">Metal-binding</keyword>
<dbReference type="AlphaFoldDB" id="A0A2S8FRD1"/>
<dbReference type="GO" id="GO:0008270">
    <property type="term" value="F:zinc ion binding"/>
    <property type="evidence" value="ECO:0007669"/>
    <property type="project" value="InterPro"/>
</dbReference>
<dbReference type="PANTHER" id="PTHR42683">
    <property type="entry name" value="ALDEHYDE REDUCTASE"/>
    <property type="match status" value="1"/>
</dbReference>
<dbReference type="SMART" id="SM00829">
    <property type="entry name" value="PKS_ER"/>
    <property type="match status" value="1"/>
</dbReference>
<evidence type="ECO:0000256" key="1">
    <source>
        <dbReference type="ARBA" id="ARBA00001947"/>
    </source>
</evidence>
<dbReference type="Gene3D" id="3.40.50.720">
    <property type="entry name" value="NAD(P)-binding Rossmann-like Domain"/>
    <property type="match status" value="1"/>
</dbReference>
<dbReference type="Pfam" id="PF08240">
    <property type="entry name" value="ADH_N"/>
    <property type="match status" value="1"/>
</dbReference>
<evidence type="ECO:0000259" key="9">
    <source>
        <dbReference type="SMART" id="SM00829"/>
    </source>
</evidence>
<dbReference type="InterPro" id="IPR036291">
    <property type="entry name" value="NAD(P)-bd_dom_sf"/>
</dbReference>
<proteinExistence type="inferred from homology"/>
<gene>
    <name evidence="10" type="ORF">C5Y83_14490</name>
</gene>
<keyword evidence="6" id="KW-0560">Oxidoreductase</keyword>
<dbReference type="InterPro" id="IPR013154">
    <property type="entry name" value="ADH-like_N"/>
</dbReference>
<keyword evidence="5" id="KW-0521">NADP</keyword>
<evidence type="ECO:0000256" key="2">
    <source>
        <dbReference type="ARBA" id="ARBA00008072"/>
    </source>
</evidence>
<evidence type="ECO:0000256" key="7">
    <source>
        <dbReference type="ARBA" id="ARBA00024074"/>
    </source>
</evidence>
<evidence type="ECO:0000256" key="3">
    <source>
        <dbReference type="ARBA" id="ARBA00022723"/>
    </source>
</evidence>
<evidence type="ECO:0000313" key="11">
    <source>
        <dbReference type="Proteomes" id="UP000238322"/>
    </source>
</evidence>
<dbReference type="Gene3D" id="3.90.180.10">
    <property type="entry name" value="Medium-chain alcohol dehydrogenases, catalytic domain"/>
    <property type="match status" value="1"/>
</dbReference>
<evidence type="ECO:0000256" key="6">
    <source>
        <dbReference type="ARBA" id="ARBA00023002"/>
    </source>
</evidence>
<dbReference type="RefSeq" id="WP_105330437.1">
    <property type="nucleotide sequence ID" value="NZ_PUHY01000010.1"/>
</dbReference>
<evidence type="ECO:0000256" key="4">
    <source>
        <dbReference type="ARBA" id="ARBA00022833"/>
    </source>
</evidence>
<dbReference type="Proteomes" id="UP000238322">
    <property type="component" value="Unassembled WGS sequence"/>
</dbReference>
<dbReference type="PROSITE" id="PS00059">
    <property type="entry name" value="ADH_ZINC"/>
    <property type="match status" value="1"/>
</dbReference>
<dbReference type="EMBL" id="PUHY01000010">
    <property type="protein sequence ID" value="PQO34707.1"/>
    <property type="molecule type" value="Genomic_DNA"/>
</dbReference>